<organism evidence="1 2">
    <name type="scientific">Acetobacter tropicalis NBRC 101654</name>
    <dbReference type="NCBI Taxonomy" id="749388"/>
    <lineage>
        <taxon>Bacteria</taxon>
        <taxon>Pseudomonadati</taxon>
        <taxon>Pseudomonadota</taxon>
        <taxon>Alphaproteobacteria</taxon>
        <taxon>Acetobacterales</taxon>
        <taxon>Acetobacteraceae</taxon>
        <taxon>Acetobacter</taxon>
    </lineage>
</organism>
<dbReference type="Proteomes" id="UP000004319">
    <property type="component" value="Unassembled WGS sequence"/>
</dbReference>
<gene>
    <name evidence="1" type="ORF">ATPR_2058</name>
</gene>
<evidence type="ECO:0000313" key="1">
    <source>
        <dbReference type="EMBL" id="GAA09054.1"/>
    </source>
</evidence>
<dbReference type="EMBL" id="BABS01000064">
    <property type="protein sequence ID" value="GAA09054.1"/>
    <property type="molecule type" value="Genomic_DNA"/>
</dbReference>
<comment type="caution">
    <text evidence="1">The sequence shown here is derived from an EMBL/GenBank/DDBJ whole genome shotgun (WGS) entry which is preliminary data.</text>
</comment>
<reference evidence="1 2" key="1">
    <citation type="journal article" date="2011" name="Biochem. Biophys. Res. Commun.">
        <title>Increased number of Arginine-based salt bridges contributes to the thermotolerance of thermotolerant acetic acid bacteria, Acetobacter tropicalis SKU1100.</title>
        <authorList>
            <person name="Matsutani M."/>
            <person name="Hirakawa H."/>
            <person name="Nishikura M."/>
            <person name="Soemphol W."/>
            <person name="Ali I.A.I."/>
            <person name="Yakushi T."/>
            <person name="Matsushita K."/>
        </authorList>
    </citation>
    <scope>NUCLEOTIDE SEQUENCE [LARGE SCALE GENOMIC DNA]</scope>
    <source>
        <strain evidence="1 2">NBRC 101654</strain>
    </source>
</reference>
<accession>F7VFA9</accession>
<proteinExistence type="predicted"/>
<name>F7VFA9_9PROT</name>
<protein>
    <submittedName>
        <fullName evidence="1">Uncharacterized protein</fullName>
    </submittedName>
</protein>
<evidence type="ECO:0000313" key="2">
    <source>
        <dbReference type="Proteomes" id="UP000004319"/>
    </source>
</evidence>
<dbReference type="AlphaFoldDB" id="F7VFA9"/>
<sequence length="80" mass="8713">MAVIGILLRNRPKNIFVYLAYSTTSINTSSPIMLKSLVGGTFQKGMQEWLSNSVSLPHGVTAKIIKKQRIAGDCDFGLVS</sequence>